<evidence type="ECO:0000313" key="2">
    <source>
        <dbReference type="Proteomes" id="UP000799754"/>
    </source>
</evidence>
<gene>
    <name evidence="1" type="ORF">BU25DRAFT_465433</name>
</gene>
<accession>A0ACB6S6U9</accession>
<proteinExistence type="predicted"/>
<organism evidence="1 2">
    <name type="scientific">Macroventuria anomochaeta</name>
    <dbReference type="NCBI Taxonomy" id="301207"/>
    <lineage>
        <taxon>Eukaryota</taxon>
        <taxon>Fungi</taxon>
        <taxon>Dikarya</taxon>
        <taxon>Ascomycota</taxon>
        <taxon>Pezizomycotina</taxon>
        <taxon>Dothideomycetes</taxon>
        <taxon>Pleosporomycetidae</taxon>
        <taxon>Pleosporales</taxon>
        <taxon>Pleosporineae</taxon>
        <taxon>Didymellaceae</taxon>
        <taxon>Macroventuria</taxon>
    </lineage>
</organism>
<sequence>MSSLLNAAAQLWHAVAGDGTQEEHANESNHATTPPRNLLPPSPFASQEPSPRQTNALIDLTSAESHSPIYEIDLLPKHTSSRLQHRPNNGERRKLSDATRVPDPAQGYQGPPAMKKPAAGKGYQPINTLNSNAIADRNNPAFGRKHTTTYGKHDRNTKLIGLQRDRGQQAFLERNPSHKSATSYSYSVPQASPLKRRKTEHPNVKHPHTVQEIDDSEEDEIQEVIPPASQASTPRARSIMSSRSPHSTASKQSGTGAKPASQPMSEFAQTNNLLNPKRAPSRRRKNVNATNKSRRGSQADVPFLGAGSLSQGQSANIADDDIKPPGTARKTILQSIEQGVKRNPSLIESQHSNERVTSKHFPTMRINESTAAETYDRITSGVSESGLTRNLREYRPAESHIPELKGDPIEGSEDELAQPNTSKSRRKQSPSTTSQMKHSAAARKNTIDKCYQLEYARSYGFGPDWAQFSMEHTENPRKFRISGLDLNGNSKVLKILDLASINRITSDNTHSMRITGPSVNGNMYWCDLKFPEFKDFIQFRDNYIIPEVACNAQSSVSNDRDQMEELFKRPLKKNDKIGTTPMVNEEVSSNQTQSGQRRTPRSRLITGMTSDPHTASDSNPDGLTKPPASTRAQARPARATRATASMHDQDILENGKEADKFSVRVGLGKRWPNQLDFNIEESFLKRRRCTVNFDDLPRLDEDEMLNDSLVNFYMLQSPRYLYNELKVSVDRVYFFNTYFFESLTKNTKGRDAINYDAVRSWTRRDDVFSYDHIVVPINEKYHWYLAIICNVSNIARKPAVDDLQEDSQDLDRPTTDVHTAGAKVDSNNDTIAEHQDEIAGKTLVTGGPLVQEILDNDDENLFEEEKKLSLIDRDEESVAESQQPTKKQDRSDEQQVQDQVASAALLSAQAEGTSSILLSSQSKQALKKKGKHRPTAPKKDPEKPVIMILDSLSGAHSNATRALREWLQAEGLEKRGMTVEIDNKGHYPKSAQIPMQNNFSDCGLYVLGYAKKFFADPDGFRKKLLTGEMSAETDWPDMDPSKMRSDLRNLIFRLYDAQKEAHKAKKAAKVRDARISPTKVGSKRTSPSAQQSSAVEADTSAIAQAATDGELSTVTATAKATTPPTVTLRLASPFAPEARTDKSHPHNVEDAKKDNVSHSPPTAISSPTTSTKTIPAEPKQAPVKRLSSPEVRVSTKSLHIDSSSYMRYDGAIDQPRRPTQQSTDLTSPLQKHGLRSKDDGKLRMPSSRKTQESSPSRPRRERPVPSSPSQPRTRSGSYDDPITLDDSQDLDAPVQQQPRSAKKPPPNVIELDRSQETIDAPICRAKAISKCPPAQRRTYRQTLQHDDSVQEGVGYEWQEGRDVTHALKTSLEDERRRLSEQVNNPLHDSDRPMENVYNAERVYSQSSHTMQEVPETQAMDVDDKVIKETPGRQRSSPGLDADPMDWQPMPVYNGR</sequence>
<evidence type="ECO:0000313" key="1">
    <source>
        <dbReference type="EMBL" id="KAF2629290.1"/>
    </source>
</evidence>
<name>A0ACB6S6U9_9PLEO</name>
<keyword evidence="2" id="KW-1185">Reference proteome</keyword>
<protein>
    <submittedName>
        <fullName evidence="1">Uncharacterized protein</fullName>
    </submittedName>
</protein>
<comment type="caution">
    <text evidence="1">The sequence shown here is derived from an EMBL/GenBank/DDBJ whole genome shotgun (WGS) entry which is preliminary data.</text>
</comment>
<reference evidence="1" key="1">
    <citation type="journal article" date="2020" name="Stud. Mycol.">
        <title>101 Dothideomycetes genomes: a test case for predicting lifestyles and emergence of pathogens.</title>
        <authorList>
            <person name="Haridas S."/>
            <person name="Albert R."/>
            <person name="Binder M."/>
            <person name="Bloem J."/>
            <person name="Labutti K."/>
            <person name="Salamov A."/>
            <person name="Andreopoulos B."/>
            <person name="Baker S."/>
            <person name="Barry K."/>
            <person name="Bills G."/>
            <person name="Bluhm B."/>
            <person name="Cannon C."/>
            <person name="Castanera R."/>
            <person name="Culley D."/>
            <person name="Daum C."/>
            <person name="Ezra D."/>
            <person name="Gonzalez J."/>
            <person name="Henrissat B."/>
            <person name="Kuo A."/>
            <person name="Liang C."/>
            <person name="Lipzen A."/>
            <person name="Lutzoni F."/>
            <person name="Magnuson J."/>
            <person name="Mondo S."/>
            <person name="Nolan M."/>
            <person name="Ohm R."/>
            <person name="Pangilinan J."/>
            <person name="Park H.-J."/>
            <person name="Ramirez L."/>
            <person name="Alfaro M."/>
            <person name="Sun H."/>
            <person name="Tritt A."/>
            <person name="Yoshinaga Y."/>
            <person name="Zwiers L.-H."/>
            <person name="Turgeon B."/>
            <person name="Goodwin S."/>
            <person name="Spatafora J."/>
            <person name="Crous P."/>
            <person name="Grigoriev I."/>
        </authorList>
    </citation>
    <scope>NUCLEOTIDE SEQUENCE</scope>
    <source>
        <strain evidence="1">CBS 525.71</strain>
    </source>
</reference>
<dbReference type="EMBL" id="MU006710">
    <property type="protein sequence ID" value="KAF2629290.1"/>
    <property type="molecule type" value="Genomic_DNA"/>
</dbReference>
<dbReference type="Proteomes" id="UP000799754">
    <property type="component" value="Unassembled WGS sequence"/>
</dbReference>